<dbReference type="AlphaFoldDB" id="A0AAU7CL41"/>
<gene>
    <name evidence="1" type="ORF">V5E97_06915</name>
</gene>
<dbReference type="RefSeq" id="WP_406698599.1">
    <property type="nucleotide sequence ID" value="NZ_CP155447.1"/>
</dbReference>
<proteinExistence type="predicted"/>
<reference evidence="1" key="1">
    <citation type="submission" date="2024-05" db="EMBL/GenBank/DDBJ databases">
        <title>Planctomycetes of the genus Singulisphaera possess chitinolytic capabilities.</title>
        <authorList>
            <person name="Ivanova A."/>
        </authorList>
    </citation>
    <scope>NUCLEOTIDE SEQUENCE</scope>
    <source>
        <strain evidence="1">Ch08T</strain>
    </source>
</reference>
<dbReference type="EMBL" id="CP155447">
    <property type="protein sequence ID" value="XBH05750.1"/>
    <property type="molecule type" value="Genomic_DNA"/>
</dbReference>
<sequence>MVAVDADAWTIKVGVPPYDLASHNLLAEVRVYLLAPGSGQPGTASEYLDSPYPYAVVDLRESRGGIEVVLPLPEVEPADYFGQIVLLFDDSAVEPEPPSEDAATS</sequence>
<accession>A0AAU7CL41</accession>
<evidence type="ECO:0000313" key="1">
    <source>
        <dbReference type="EMBL" id="XBH05750.1"/>
    </source>
</evidence>
<organism evidence="1">
    <name type="scientific">Singulisphaera sp. Ch08</name>
    <dbReference type="NCBI Taxonomy" id="3120278"/>
    <lineage>
        <taxon>Bacteria</taxon>
        <taxon>Pseudomonadati</taxon>
        <taxon>Planctomycetota</taxon>
        <taxon>Planctomycetia</taxon>
        <taxon>Isosphaerales</taxon>
        <taxon>Isosphaeraceae</taxon>
        <taxon>Singulisphaera</taxon>
    </lineage>
</organism>
<name>A0AAU7CL41_9BACT</name>
<protein>
    <submittedName>
        <fullName evidence="1">Uncharacterized protein</fullName>
    </submittedName>
</protein>